<dbReference type="Proteomes" id="UP000192491">
    <property type="component" value="Unassembled WGS sequence"/>
</dbReference>
<comment type="pathway">
    <text evidence="11">Porphyrin-containing compound metabolism.</text>
</comment>
<keyword evidence="8" id="KW-0350">Heme biosynthesis</keyword>
<protein>
    <submittedName>
        <fullName evidence="13">Heme A synthase</fullName>
    </submittedName>
</protein>
<evidence type="ECO:0000256" key="6">
    <source>
        <dbReference type="ARBA" id="ARBA00023002"/>
    </source>
</evidence>
<dbReference type="GO" id="GO:0016020">
    <property type="term" value="C:membrane"/>
    <property type="evidence" value="ECO:0007669"/>
    <property type="project" value="UniProtKB-SubCell"/>
</dbReference>
<dbReference type="EMBL" id="MTEJ01000660">
    <property type="protein sequence ID" value="OQX00293.1"/>
    <property type="molecule type" value="Genomic_DNA"/>
</dbReference>
<keyword evidence="10" id="KW-1015">Disulfide bond</keyword>
<dbReference type="AlphaFoldDB" id="A0A1Y1Q943"/>
<keyword evidence="9 12" id="KW-0472">Membrane</keyword>
<dbReference type="GO" id="GO:0046872">
    <property type="term" value="F:metal ion binding"/>
    <property type="evidence" value="ECO:0007669"/>
    <property type="project" value="UniProtKB-KW"/>
</dbReference>
<evidence type="ECO:0000313" key="14">
    <source>
        <dbReference type="Proteomes" id="UP000192491"/>
    </source>
</evidence>
<accession>A0A1Y1Q943</accession>
<dbReference type="InterPro" id="IPR050450">
    <property type="entry name" value="COX15/CtaA_HemeA_synthase"/>
</dbReference>
<feature type="transmembrane region" description="Helical" evidence="12">
    <location>
        <begin position="302"/>
        <end position="323"/>
    </location>
</feature>
<comment type="caution">
    <text evidence="13">The sequence shown here is derived from an EMBL/GenBank/DDBJ whole genome shotgun (WGS) entry which is preliminary data.</text>
</comment>
<name>A0A1Y1Q943_9GAMM</name>
<feature type="transmembrane region" description="Helical" evidence="12">
    <location>
        <begin position="160"/>
        <end position="183"/>
    </location>
</feature>
<evidence type="ECO:0000256" key="1">
    <source>
        <dbReference type="ARBA" id="ARBA00004141"/>
    </source>
</evidence>
<dbReference type="PANTHER" id="PTHR35457">
    <property type="entry name" value="HEME A SYNTHASE"/>
    <property type="match status" value="1"/>
</dbReference>
<evidence type="ECO:0000256" key="12">
    <source>
        <dbReference type="SAM" id="Phobius"/>
    </source>
</evidence>
<dbReference type="GO" id="GO:0016491">
    <property type="term" value="F:oxidoreductase activity"/>
    <property type="evidence" value="ECO:0007669"/>
    <property type="project" value="UniProtKB-KW"/>
</dbReference>
<evidence type="ECO:0000313" key="13">
    <source>
        <dbReference type="EMBL" id="OQX00293.1"/>
    </source>
</evidence>
<dbReference type="Pfam" id="PF02628">
    <property type="entry name" value="COX15-CtaA"/>
    <property type="match status" value="1"/>
</dbReference>
<comment type="subcellular location">
    <subcellularLocation>
        <location evidence="1">Membrane</location>
        <topology evidence="1">Multi-pass membrane protein</topology>
    </subcellularLocation>
</comment>
<proteinExistence type="predicted"/>
<dbReference type="InterPro" id="IPR003780">
    <property type="entry name" value="COX15/CtaA_fam"/>
</dbReference>
<feature type="transmembrane region" description="Helical" evidence="12">
    <location>
        <begin position="275"/>
        <end position="296"/>
    </location>
</feature>
<keyword evidence="7" id="KW-0408">Iron</keyword>
<evidence type="ECO:0000256" key="7">
    <source>
        <dbReference type="ARBA" id="ARBA00023004"/>
    </source>
</evidence>
<evidence type="ECO:0000256" key="8">
    <source>
        <dbReference type="ARBA" id="ARBA00023133"/>
    </source>
</evidence>
<evidence type="ECO:0000256" key="11">
    <source>
        <dbReference type="ARBA" id="ARBA00023444"/>
    </source>
</evidence>
<feature type="transmembrane region" description="Helical" evidence="12">
    <location>
        <begin position="242"/>
        <end position="263"/>
    </location>
</feature>
<feature type="transmembrane region" description="Helical" evidence="12">
    <location>
        <begin position="70"/>
        <end position="88"/>
    </location>
</feature>
<reference evidence="13 14" key="1">
    <citation type="submission" date="2017-01" db="EMBL/GenBank/DDBJ databases">
        <title>Novel large sulfur bacteria in the metagenomes of groundwater-fed chemosynthetic microbial mats in the Lake Huron basin.</title>
        <authorList>
            <person name="Sharrar A.M."/>
            <person name="Flood B.E."/>
            <person name="Bailey J.V."/>
            <person name="Jones D.S."/>
            <person name="Biddanda B."/>
            <person name="Ruberg S.A."/>
            <person name="Marcus D.N."/>
            <person name="Dick G.J."/>
        </authorList>
    </citation>
    <scope>NUCLEOTIDE SEQUENCE [LARGE SCALE GENOMIC DNA]</scope>
    <source>
        <strain evidence="13">A8</strain>
    </source>
</reference>
<feature type="transmembrane region" description="Helical" evidence="12">
    <location>
        <begin position="128"/>
        <end position="148"/>
    </location>
</feature>
<keyword evidence="5 12" id="KW-1133">Transmembrane helix</keyword>
<keyword evidence="3 12" id="KW-0812">Transmembrane</keyword>
<gene>
    <name evidence="13" type="ORF">BWK73_48895</name>
</gene>
<evidence type="ECO:0000256" key="3">
    <source>
        <dbReference type="ARBA" id="ARBA00022692"/>
    </source>
</evidence>
<evidence type="ECO:0000256" key="10">
    <source>
        <dbReference type="ARBA" id="ARBA00023157"/>
    </source>
</evidence>
<keyword evidence="6" id="KW-0560">Oxidoreductase</keyword>
<keyword evidence="2" id="KW-1003">Cell membrane</keyword>
<evidence type="ECO:0000256" key="4">
    <source>
        <dbReference type="ARBA" id="ARBA00022723"/>
    </source>
</evidence>
<dbReference type="PANTHER" id="PTHR35457:SF1">
    <property type="entry name" value="HEME A SYNTHASE"/>
    <property type="match status" value="1"/>
</dbReference>
<evidence type="ECO:0000256" key="5">
    <source>
        <dbReference type="ARBA" id="ARBA00022989"/>
    </source>
</evidence>
<keyword evidence="4" id="KW-0479">Metal-binding</keyword>
<dbReference type="GO" id="GO:0006784">
    <property type="term" value="P:heme A biosynthetic process"/>
    <property type="evidence" value="ECO:0007669"/>
    <property type="project" value="InterPro"/>
</dbReference>
<feature type="transmembrane region" description="Helical" evidence="12">
    <location>
        <begin position="100"/>
        <end position="122"/>
    </location>
</feature>
<evidence type="ECO:0000256" key="9">
    <source>
        <dbReference type="ARBA" id="ARBA00023136"/>
    </source>
</evidence>
<evidence type="ECO:0000256" key="2">
    <source>
        <dbReference type="ARBA" id="ARBA00022475"/>
    </source>
</evidence>
<sequence length="330" mass="35940">MQKAYSTLLSLTLGLALLVIVLGAYTRLSDAGLGCPDWPGCYGHLGVPDAVDAAQFQRPLESGKAWKEMIHRYAAGTLGMLILGIFVFSVWQRRQLQQGVLLPLLLLGTVVFQAALGMWTVTHLLSPPIVTAHLLGGFTTLALLWWLWLGQHAPRLSTVYHALTVTRWLAFGALLVLIGQIMLGGWTSTHYAAVACGLDFPLCQGQWWPASDFKAAFSVDWQAGTNHEFGTLENPARTAIHLTHRLGALLVFVYLSGLVWWMLRRSPVTGGVVPYALLVLLLVQVSLGISNVVFALPLVVATLHTLVAALLLLAVLALNHCLYPRSLNTP</sequence>
<organism evidence="13 14">
    <name type="scientific">Thiothrix lacustris</name>
    <dbReference type="NCBI Taxonomy" id="525917"/>
    <lineage>
        <taxon>Bacteria</taxon>
        <taxon>Pseudomonadati</taxon>
        <taxon>Pseudomonadota</taxon>
        <taxon>Gammaproteobacteria</taxon>
        <taxon>Thiotrichales</taxon>
        <taxon>Thiotrichaceae</taxon>
        <taxon>Thiothrix</taxon>
    </lineage>
</organism>